<keyword evidence="5" id="KW-1185">Reference proteome</keyword>
<dbReference type="eggNOG" id="COG3637">
    <property type="taxonomic scope" value="Bacteria"/>
</dbReference>
<sequence>MIGKNVFHNKVVIVCLIASAGISNAQQGIEFVLDGGVTWFNIPHTTITPTDIETDYLSKGHTNTTGDVGLGIYHKQPLLVNGSAWFNTFGFGLAIRYSGFSDNVANGNVYQFEQTNLDNYHYKLYFENTRLLAQLTLDVLTYKQVSLYLMGGVGEGWSRLRYQDFPNEKDLGGGLSLPKETTSRLVGDVGIGINYHHTSHISYSLSYLYTDYGHITANSYGNLNGEPVKIVAPSFLIDSHALLVGIHYLA</sequence>
<dbReference type="InterPro" id="IPR011250">
    <property type="entry name" value="OMP/PagP_B-barrel"/>
</dbReference>
<dbReference type="AlphaFoldDB" id="G9EK32"/>
<dbReference type="STRING" id="658187.LDG_5554"/>
<dbReference type="InterPro" id="IPR027385">
    <property type="entry name" value="Beta-barrel_OMP"/>
</dbReference>
<feature type="chain" id="PRO_5003521286" description="Outer membrane protein beta-barrel domain-containing protein" evidence="2">
    <location>
        <begin position="26"/>
        <end position="250"/>
    </location>
</feature>
<evidence type="ECO:0000256" key="2">
    <source>
        <dbReference type="SAM" id="SignalP"/>
    </source>
</evidence>
<proteinExistence type="predicted"/>
<dbReference type="EMBL" id="JH413800">
    <property type="protein sequence ID" value="EHL32364.1"/>
    <property type="molecule type" value="Genomic_DNA"/>
</dbReference>
<dbReference type="OrthoDB" id="5635554at2"/>
<feature type="domain" description="Outer membrane protein beta-barrel" evidence="3">
    <location>
        <begin position="15"/>
        <end position="219"/>
    </location>
</feature>
<keyword evidence="1 2" id="KW-0732">Signal</keyword>
<dbReference type="SUPFAM" id="SSF56925">
    <property type="entry name" value="OMPA-like"/>
    <property type="match status" value="1"/>
</dbReference>
<evidence type="ECO:0000259" key="3">
    <source>
        <dbReference type="Pfam" id="PF13505"/>
    </source>
</evidence>
<organism evidence="4 5">
    <name type="scientific">Legionella drancourtii LLAP12</name>
    <dbReference type="NCBI Taxonomy" id="658187"/>
    <lineage>
        <taxon>Bacteria</taxon>
        <taxon>Pseudomonadati</taxon>
        <taxon>Pseudomonadota</taxon>
        <taxon>Gammaproteobacteria</taxon>
        <taxon>Legionellales</taxon>
        <taxon>Legionellaceae</taxon>
        <taxon>Legionella</taxon>
    </lineage>
</organism>
<feature type="signal peptide" evidence="2">
    <location>
        <begin position="1"/>
        <end position="25"/>
    </location>
</feature>
<dbReference type="InParanoid" id="G9EK32"/>
<dbReference type="Pfam" id="PF13505">
    <property type="entry name" value="OMP_b-brl"/>
    <property type="match status" value="1"/>
</dbReference>
<evidence type="ECO:0000313" key="4">
    <source>
        <dbReference type="EMBL" id="EHL32364.1"/>
    </source>
</evidence>
<dbReference type="Proteomes" id="UP000002770">
    <property type="component" value="Unassembled WGS sequence"/>
</dbReference>
<evidence type="ECO:0000313" key="5">
    <source>
        <dbReference type="Proteomes" id="UP000002770"/>
    </source>
</evidence>
<accession>G9EK32</accession>
<dbReference type="Gene3D" id="2.40.160.20">
    <property type="match status" value="1"/>
</dbReference>
<name>G9EK32_9GAMM</name>
<evidence type="ECO:0000256" key="1">
    <source>
        <dbReference type="ARBA" id="ARBA00022729"/>
    </source>
</evidence>
<reference evidence="4 5" key="1">
    <citation type="journal article" date="2011" name="BMC Genomics">
        <title>Insight into cross-talk between intra-amoebal pathogens.</title>
        <authorList>
            <person name="Gimenez G."/>
            <person name="Bertelli C."/>
            <person name="Moliner C."/>
            <person name="Robert C."/>
            <person name="Raoult D."/>
            <person name="Fournier P.E."/>
            <person name="Greub G."/>
        </authorList>
    </citation>
    <scope>NUCLEOTIDE SEQUENCE [LARGE SCALE GENOMIC DNA]</scope>
    <source>
        <strain evidence="4 5">LLAP12</strain>
    </source>
</reference>
<gene>
    <name evidence="4" type="ORF">LDG_5554</name>
</gene>
<dbReference type="HOGENOM" id="CLU_1110342_0_0_6"/>
<protein>
    <recommendedName>
        <fullName evidence="3">Outer membrane protein beta-barrel domain-containing protein</fullName>
    </recommendedName>
</protein>
<dbReference type="RefSeq" id="WP_006869529.1">
    <property type="nucleotide sequence ID" value="NZ_JH413800.1"/>
</dbReference>